<organism evidence="2 3">
    <name type="scientific">Longicatena caecimuris</name>
    <dbReference type="NCBI Taxonomy" id="1796635"/>
    <lineage>
        <taxon>Bacteria</taxon>
        <taxon>Bacillati</taxon>
        <taxon>Bacillota</taxon>
        <taxon>Erysipelotrichia</taxon>
        <taxon>Erysipelotrichales</taxon>
        <taxon>Erysipelotrichaceae</taxon>
        <taxon>Longicatena</taxon>
    </lineage>
</organism>
<comment type="caution">
    <text evidence="2">The sequence shown here is derived from an EMBL/GenBank/DDBJ whole genome shotgun (WGS) entry which is preliminary data.</text>
</comment>
<name>A0A4R3SXE7_9FIRM</name>
<protein>
    <submittedName>
        <fullName evidence="2">Uncharacterized protein</fullName>
    </submittedName>
</protein>
<feature type="coiled-coil region" evidence="1">
    <location>
        <begin position="357"/>
        <end position="384"/>
    </location>
</feature>
<keyword evidence="3" id="KW-1185">Reference proteome</keyword>
<evidence type="ECO:0000256" key="1">
    <source>
        <dbReference type="SAM" id="Coils"/>
    </source>
</evidence>
<proteinExistence type="predicted"/>
<keyword evidence="1" id="KW-0175">Coiled coil</keyword>
<evidence type="ECO:0000313" key="2">
    <source>
        <dbReference type="EMBL" id="TCU52846.1"/>
    </source>
</evidence>
<reference evidence="2 3" key="1">
    <citation type="submission" date="2019-03" db="EMBL/GenBank/DDBJ databases">
        <title>Genomic Encyclopedia of Type Strains, Phase IV (KMG-IV): sequencing the most valuable type-strain genomes for metagenomic binning, comparative biology and taxonomic classification.</title>
        <authorList>
            <person name="Goeker M."/>
        </authorList>
    </citation>
    <scope>NUCLEOTIDE SEQUENCE [LARGE SCALE GENOMIC DNA]</scope>
    <source>
        <strain evidence="2 3">DSM 29481</strain>
    </source>
</reference>
<sequence>MKKHDAHADILDYQSYWHDAFICLDTYMDTPLGKQVRKEIPEHTYTANLFQGKAYKVVSPKYPIQQSYILIEKQYYQNHKQEIDAVRGDTMKLLAYWNTHYKQKDDYLLTDDFSSRIEDFMFEKYQKIPNTPFYVRRLDKKVINPYEEPAFLKLYNLLSEMSMKGYSGKHMDEGKREDLISKDAILFKYHTSYKPKEMIMYAPQRMNDTYVELAGELKIPYVTHGFGILKDSKHKDEAFDLLASIQTDATLSNLLIYGDKPQMKDGKVQDGDLHATSDYFGTMGNNLLAYPSVNENAKKKELVFALDKEATMKQFVITNVMLDDMLTKIDEFNKIINEANIFVYMDDYFDNYQLTSTKEVMQRVDKLKKQLQDAKAAKVIAQLQQQLEHEG</sequence>
<accession>A0A4R3SXE7</accession>
<gene>
    <name evidence="2" type="ORF">EDD61_13112</name>
</gene>
<dbReference type="EMBL" id="SMBP01000031">
    <property type="protein sequence ID" value="TCU52846.1"/>
    <property type="molecule type" value="Genomic_DNA"/>
</dbReference>
<dbReference type="Proteomes" id="UP000295773">
    <property type="component" value="Unassembled WGS sequence"/>
</dbReference>
<dbReference type="RefSeq" id="WP_132225753.1">
    <property type="nucleotide sequence ID" value="NZ_JANKBG010000032.1"/>
</dbReference>
<evidence type="ECO:0000313" key="3">
    <source>
        <dbReference type="Proteomes" id="UP000295773"/>
    </source>
</evidence>
<dbReference type="AlphaFoldDB" id="A0A4R3SXE7"/>
<dbReference type="SUPFAM" id="SSF53850">
    <property type="entry name" value="Periplasmic binding protein-like II"/>
    <property type="match status" value="1"/>
</dbReference>